<feature type="compositionally biased region" description="Polar residues" evidence="1">
    <location>
        <begin position="60"/>
        <end position="75"/>
    </location>
</feature>
<dbReference type="Proteomes" id="UP000799440">
    <property type="component" value="Unassembled WGS sequence"/>
</dbReference>
<evidence type="ECO:0000313" key="4">
    <source>
        <dbReference type="Proteomes" id="UP000799440"/>
    </source>
</evidence>
<feature type="region of interest" description="Disordered" evidence="1">
    <location>
        <begin position="16"/>
        <end position="77"/>
    </location>
</feature>
<organism evidence="3 4">
    <name type="scientific">Sporormia fimetaria CBS 119925</name>
    <dbReference type="NCBI Taxonomy" id="1340428"/>
    <lineage>
        <taxon>Eukaryota</taxon>
        <taxon>Fungi</taxon>
        <taxon>Dikarya</taxon>
        <taxon>Ascomycota</taxon>
        <taxon>Pezizomycotina</taxon>
        <taxon>Dothideomycetes</taxon>
        <taxon>Pleosporomycetidae</taxon>
        <taxon>Pleosporales</taxon>
        <taxon>Sporormiaceae</taxon>
        <taxon>Sporormia</taxon>
    </lineage>
</organism>
<evidence type="ECO:0000256" key="1">
    <source>
        <dbReference type="SAM" id="MobiDB-lite"/>
    </source>
</evidence>
<protein>
    <submittedName>
        <fullName evidence="3">Uncharacterized protein</fullName>
    </submittedName>
</protein>
<reference evidence="3" key="1">
    <citation type="journal article" date="2020" name="Stud. Mycol.">
        <title>101 Dothideomycetes genomes: a test case for predicting lifestyles and emergence of pathogens.</title>
        <authorList>
            <person name="Haridas S."/>
            <person name="Albert R."/>
            <person name="Binder M."/>
            <person name="Bloem J."/>
            <person name="Labutti K."/>
            <person name="Salamov A."/>
            <person name="Andreopoulos B."/>
            <person name="Baker S."/>
            <person name="Barry K."/>
            <person name="Bills G."/>
            <person name="Bluhm B."/>
            <person name="Cannon C."/>
            <person name="Castanera R."/>
            <person name="Culley D."/>
            <person name="Daum C."/>
            <person name="Ezra D."/>
            <person name="Gonzalez J."/>
            <person name="Henrissat B."/>
            <person name="Kuo A."/>
            <person name="Liang C."/>
            <person name="Lipzen A."/>
            <person name="Lutzoni F."/>
            <person name="Magnuson J."/>
            <person name="Mondo S."/>
            <person name="Nolan M."/>
            <person name="Ohm R."/>
            <person name="Pangilinan J."/>
            <person name="Park H.-J."/>
            <person name="Ramirez L."/>
            <person name="Alfaro M."/>
            <person name="Sun H."/>
            <person name="Tritt A."/>
            <person name="Yoshinaga Y."/>
            <person name="Zwiers L.-H."/>
            <person name="Turgeon B."/>
            <person name="Goodwin S."/>
            <person name="Spatafora J."/>
            <person name="Crous P."/>
            <person name="Grigoriev I."/>
        </authorList>
    </citation>
    <scope>NUCLEOTIDE SEQUENCE</scope>
    <source>
        <strain evidence="3">CBS 119925</strain>
    </source>
</reference>
<evidence type="ECO:0000256" key="2">
    <source>
        <dbReference type="SAM" id="Phobius"/>
    </source>
</evidence>
<evidence type="ECO:0000313" key="3">
    <source>
        <dbReference type="EMBL" id="KAF2741971.1"/>
    </source>
</evidence>
<keyword evidence="2" id="KW-0812">Transmembrane</keyword>
<keyword evidence="4" id="KW-1185">Reference proteome</keyword>
<proteinExistence type="predicted"/>
<dbReference type="EMBL" id="MU006618">
    <property type="protein sequence ID" value="KAF2741971.1"/>
    <property type="molecule type" value="Genomic_DNA"/>
</dbReference>
<keyword evidence="2" id="KW-1133">Transmembrane helix</keyword>
<name>A0A6A6UY05_9PLEO</name>
<dbReference type="AlphaFoldDB" id="A0A6A6UY05"/>
<feature type="transmembrane region" description="Helical" evidence="2">
    <location>
        <begin position="94"/>
        <end position="120"/>
    </location>
</feature>
<gene>
    <name evidence="3" type="ORF">M011DRAFT_299706</name>
</gene>
<sequence length="129" mass="13821">MSPLQLTSHTASLQLYNSTQSSPPSHTTAARSSHPPTAISIVAGTNATPQKLSAERRPRQTCSASQASIAANTSEPGPVDRCIASRHTCTTSRVLSFFCLALFLCHFDGLDLLAAARIALRYPYSFLTK</sequence>
<keyword evidence="2" id="KW-0472">Membrane</keyword>
<feature type="compositionally biased region" description="Polar residues" evidence="1">
    <location>
        <begin position="16"/>
        <end position="35"/>
    </location>
</feature>
<accession>A0A6A6UY05</accession>